<dbReference type="Pfam" id="PF11728">
    <property type="entry name" value="ArAE_1_C"/>
    <property type="match status" value="1"/>
</dbReference>
<dbReference type="PANTHER" id="PTHR40064">
    <property type="entry name" value="MEMBRANE PROTEIN-RELATED"/>
    <property type="match status" value="1"/>
</dbReference>
<name>A0ABS1TB81_9CLOT</name>
<comment type="subcellular location">
    <subcellularLocation>
        <location evidence="1">Cell membrane</location>
        <topology evidence="1">Multi-pass membrane protein</topology>
    </subcellularLocation>
</comment>
<protein>
    <submittedName>
        <fullName evidence="8">Aromatic acid exporter family protein</fullName>
    </submittedName>
</protein>
<keyword evidence="5 6" id="KW-0472">Membrane</keyword>
<dbReference type="Gene3D" id="1.20.120.940">
    <property type="entry name" value="Putative aromatic acid exporter, C-terminal domain"/>
    <property type="match status" value="1"/>
</dbReference>
<evidence type="ECO:0000313" key="8">
    <source>
        <dbReference type="EMBL" id="MBL4936616.1"/>
    </source>
</evidence>
<evidence type="ECO:0000256" key="3">
    <source>
        <dbReference type="ARBA" id="ARBA00022692"/>
    </source>
</evidence>
<organism evidence="8 9">
    <name type="scientific">Clostridium rhizosphaerae</name>
    <dbReference type="NCBI Taxonomy" id="2803861"/>
    <lineage>
        <taxon>Bacteria</taxon>
        <taxon>Bacillati</taxon>
        <taxon>Bacillota</taxon>
        <taxon>Clostridia</taxon>
        <taxon>Eubacteriales</taxon>
        <taxon>Clostridiaceae</taxon>
        <taxon>Clostridium</taxon>
    </lineage>
</organism>
<dbReference type="InterPro" id="IPR052984">
    <property type="entry name" value="UPF0421"/>
</dbReference>
<evidence type="ECO:0000256" key="5">
    <source>
        <dbReference type="ARBA" id="ARBA00023136"/>
    </source>
</evidence>
<gene>
    <name evidence="8" type="ORF">JK636_12690</name>
</gene>
<evidence type="ECO:0000313" key="9">
    <source>
        <dbReference type="Proteomes" id="UP000632377"/>
    </source>
</evidence>
<keyword evidence="9" id="KW-1185">Reference proteome</keyword>
<feature type="transmembrane region" description="Helical" evidence="6">
    <location>
        <begin position="124"/>
        <end position="142"/>
    </location>
</feature>
<accession>A0ABS1TB81</accession>
<dbReference type="InterPro" id="IPR010343">
    <property type="entry name" value="ArAE_1"/>
</dbReference>
<dbReference type="RefSeq" id="WP_202749370.1">
    <property type="nucleotide sequence ID" value="NZ_JAESWC010000007.1"/>
</dbReference>
<feature type="transmembrane region" description="Helical" evidence="6">
    <location>
        <begin position="60"/>
        <end position="88"/>
    </location>
</feature>
<sequence length="326" mass="37419">MNFIGYRTIKTALGSAIAMLIAAAIGLKYGTAAGVIVILSVQSTKRQSVKIALQRMGACLLALFISSTLFNIFGYSAYVFGIFILVFIPLAAKFKLNDGIVVSSVLVTHLLVEKTTSISLIINEILLMLIGVVVALLVNMYMPSIEKDIKNDISRIEDIIRELLLHMSMALKECAISIKEEELFNELELKLNKGIQRAYRILNNSLFADNSYYAKYMDMRFQQLSALKNMRRHFERFSISYKQTEMIAEFTLRLSNSIHEYNSAEGLLKNLQELRESFTEMELPKTREEFENRAMLYQFLNDLEQFLIIKRDFKKHLKDNNIVDLY</sequence>
<feature type="domain" description="Putative aromatic acid exporter C-terminal" evidence="7">
    <location>
        <begin position="146"/>
        <end position="311"/>
    </location>
</feature>
<proteinExistence type="predicted"/>
<reference evidence="8 9" key="1">
    <citation type="submission" date="2021-01" db="EMBL/GenBank/DDBJ databases">
        <title>Genome public.</title>
        <authorList>
            <person name="Liu C."/>
            <person name="Sun Q."/>
        </authorList>
    </citation>
    <scope>NUCLEOTIDE SEQUENCE [LARGE SCALE GENOMIC DNA]</scope>
    <source>
        <strain evidence="8 9">YIM B02515</strain>
    </source>
</reference>
<dbReference type="InterPro" id="IPR038323">
    <property type="entry name" value="ArAE_1_C_sf"/>
</dbReference>
<keyword evidence="4 6" id="KW-1133">Transmembrane helix</keyword>
<evidence type="ECO:0000259" key="7">
    <source>
        <dbReference type="Pfam" id="PF11728"/>
    </source>
</evidence>
<keyword evidence="2" id="KW-1003">Cell membrane</keyword>
<evidence type="ECO:0000256" key="2">
    <source>
        <dbReference type="ARBA" id="ARBA00022475"/>
    </source>
</evidence>
<feature type="transmembrane region" description="Helical" evidence="6">
    <location>
        <begin position="12"/>
        <end position="39"/>
    </location>
</feature>
<evidence type="ECO:0000256" key="1">
    <source>
        <dbReference type="ARBA" id="ARBA00004651"/>
    </source>
</evidence>
<dbReference type="EMBL" id="JAESWC010000007">
    <property type="protein sequence ID" value="MBL4936616.1"/>
    <property type="molecule type" value="Genomic_DNA"/>
</dbReference>
<evidence type="ECO:0000256" key="6">
    <source>
        <dbReference type="SAM" id="Phobius"/>
    </source>
</evidence>
<dbReference type="PANTHER" id="PTHR40064:SF1">
    <property type="entry name" value="MEMBRANE PROTEIN"/>
    <property type="match status" value="1"/>
</dbReference>
<keyword evidence="3 6" id="KW-0812">Transmembrane</keyword>
<evidence type="ECO:0000256" key="4">
    <source>
        <dbReference type="ARBA" id="ARBA00022989"/>
    </source>
</evidence>
<comment type="caution">
    <text evidence="8">The sequence shown here is derived from an EMBL/GenBank/DDBJ whole genome shotgun (WGS) entry which is preliminary data.</text>
</comment>
<dbReference type="Pfam" id="PF06081">
    <property type="entry name" value="ArAE_1"/>
    <property type="match status" value="1"/>
</dbReference>
<dbReference type="Proteomes" id="UP000632377">
    <property type="component" value="Unassembled WGS sequence"/>
</dbReference>
<dbReference type="InterPro" id="IPR021062">
    <property type="entry name" value="ArAE_1_C"/>
</dbReference>